<proteinExistence type="inferred from homology"/>
<evidence type="ECO:0000256" key="7">
    <source>
        <dbReference type="ARBA" id="ARBA00049183"/>
    </source>
</evidence>
<comment type="subcellular location">
    <subcellularLocation>
        <location evidence="10">Cell membrane</location>
    </subcellularLocation>
</comment>
<dbReference type="GO" id="GO:0005886">
    <property type="term" value="C:plasma membrane"/>
    <property type="evidence" value="ECO:0007669"/>
    <property type="project" value="UniProtKB-SubCell"/>
</dbReference>
<reference evidence="13 15" key="1">
    <citation type="submission" date="2012-11" db="EMBL/GenBank/DDBJ databases">
        <title>Whole genome sequence of Acetobacter cibinongensis 4H-1.</title>
        <authorList>
            <person name="Azuma Y."/>
            <person name="Higashiura N."/>
            <person name="Hirakawa H."/>
            <person name="Matsushita K."/>
        </authorList>
    </citation>
    <scope>NUCLEOTIDE SEQUENCE [LARGE SCALE GENOMIC DNA]</scope>
    <source>
        <strain evidence="13 15">4H-1</strain>
    </source>
</reference>
<keyword evidence="10" id="KW-0472">Membrane</keyword>
<comment type="pathway">
    <text evidence="2 10">Bacterial outer membrane biogenesis; LPS core biosynthesis.</text>
</comment>
<dbReference type="Pfam" id="PF04413">
    <property type="entry name" value="Glycos_transf_N"/>
    <property type="match status" value="1"/>
</dbReference>
<evidence type="ECO:0000256" key="3">
    <source>
        <dbReference type="ARBA" id="ARBA00012621"/>
    </source>
</evidence>
<feature type="site" description="Transition state stabilizer" evidence="9">
    <location>
        <position position="291"/>
    </location>
</feature>
<feature type="domain" description="3-deoxy-D-manno-octulosonic-acid transferase N-terminal" evidence="12">
    <location>
        <begin position="189"/>
        <end position="368"/>
    </location>
</feature>
<keyword evidence="10" id="KW-0448">Lipopolysaccharide biosynthesis</keyword>
<organism evidence="13 15">
    <name type="scientific">Acetobacter cibinongensis</name>
    <dbReference type="NCBI Taxonomy" id="146475"/>
    <lineage>
        <taxon>Bacteria</taxon>
        <taxon>Pseudomonadati</taxon>
        <taxon>Pseudomonadota</taxon>
        <taxon>Alphaproteobacteria</taxon>
        <taxon>Acetobacterales</taxon>
        <taxon>Acetobacteraceae</taxon>
        <taxon>Acetobacter</taxon>
    </lineage>
</organism>
<dbReference type="Pfam" id="PF04028">
    <property type="entry name" value="DUF374"/>
    <property type="match status" value="1"/>
</dbReference>
<evidence type="ECO:0000256" key="2">
    <source>
        <dbReference type="ARBA" id="ARBA00004713"/>
    </source>
</evidence>
<comment type="caution">
    <text evidence="13">The sequence shown here is derived from an EMBL/GenBank/DDBJ whole genome shotgun (WGS) entry which is preliminary data.</text>
</comment>
<feature type="domain" description="DUF374" evidence="11">
    <location>
        <begin position="1"/>
        <end position="55"/>
    </location>
</feature>
<comment type="catalytic activity">
    <reaction evidence="7 10">
        <text>lipid IVA (E. coli) + CMP-3-deoxy-beta-D-manno-octulosonate = alpha-Kdo-(2-&gt;6)-lipid IVA (E. coli) + CMP + H(+)</text>
        <dbReference type="Rhea" id="RHEA:28066"/>
        <dbReference type="ChEBI" id="CHEBI:15378"/>
        <dbReference type="ChEBI" id="CHEBI:58603"/>
        <dbReference type="ChEBI" id="CHEBI:60364"/>
        <dbReference type="ChEBI" id="CHEBI:60377"/>
        <dbReference type="ChEBI" id="CHEBI:85987"/>
        <dbReference type="EC" id="2.4.99.12"/>
    </reaction>
</comment>
<accession>A0A0D6N6T8</accession>
<dbReference type="Gene3D" id="3.40.50.2000">
    <property type="entry name" value="Glycogen Phosphorylase B"/>
    <property type="match status" value="1"/>
</dbReference>
<dbReference type="Gene3D" id="3.40.50.11720">
    <property type="entry name" value="3-Deoxy-D-manno-octulosonic-acid transferase, N-terminal domain"/>
    <property type="match status" value="1"/>
</dbReference>
<evidence type="ECO:0000256" key="8">
    <source>
        <dbReference type="PIRSR" id="PIRSR639901-1"/>
    </source>
</evidence>
<evidence type="ECO:0000313" key="14">
    <source>
        <dbReference type="EMBL" id="GEL57880.1"/>
    </source>
</evidence>
<dbReference type="PANTHER" id="PTHR42755:SF1">
    <property type="entry name" value="3-DEOXY-D-MANNO-OCTULOSONIC ACID TRANSFERASE, MITOCHONDRIAL-RELATED"/>
    <property type="match status" value="1"/>
</dbReference>
<dbReference type="UniPathway" id="UPA00958"/>
<comment type="similarity">
    <text evidence="10">Belongs to the glycosyltransferase group 1 family.</text>
</comment>
<feature type="site" description="Transition state stabilizer" evidence="9">
    <location>
        <position position="367"/>
    </location>
</feature>
<keyword evidence="16" id="KW-1185">Reference proteome</keyword>
<dbReference type="InterPro" id="IPR007172">
    <property type="entry name" value="DUF374"/>
</dbReference>
<dbReference type="AlphaFoldDB" id="A0A0D6N6T8"/>
<dbReference type="InterPro" id="IPR039901">
    <property type="entry name" value="Kdotransferase"/>
</dbReference>
<dbReference type="EMBL" id="BJVU01000001">
    <property type="protein sequence ID" value="GEL57880.1"/>
    <property type="molecule type" value="Genomic_DNA"/>
</dbReference>
<dbReference type="GO" id="GO:0043842">
    <property type="term" value="F:Kdo transferase activity"/>
    <property type="evidence" value="ECO:0007669"/>
    <property type="project" value="UniProtKB-EC"/>
</dbReference>
<evidence type="ECO:0000256" key="10">
    <source>
        <dbReference type="RuleBase" id="RU365103"/>
    </source>
</evidence>
<evidence type="ECO:0000259" key="11">
    <source>
        <dbReference type="Pfam" id="PF04028"/>
    </source>
</evidence>
<dbReference type="EC" id="2.4.99.12" evidence="3 10"/>
<dbReference type="STRING" id="1231339.Abci_018_096"/>
<keyword evidence="10" id="KW-1003">Cell membrane</keyword>
<accession>A0A6N3SKJ1</accession>
<keyword evidence="5 10" id="KW-0808">Transferase</keyword>
<evidence type="ECO:0000259" key="12">
    <source>
        <dbReference type="Pfam" id="PF04413"/>
    </source>
</evidence>
<evidence type="ECO:0000313" key="16">
    <source>
        <dbReference type="Proteomes" id="UP000321891"/>
    </source>
</evidence>
<dbReference type="InterPro" id="IPR007507">
    <property type="entry name" value="Glycos_transf_N"/>
</dbReference>
<reference evidence="14 16" key="2">
    <citation type="submission" date="2019-07" db="EMBL/GenBank/DDBJ databases">
        <title>Whole genome shotgun sequence of Acetobacter cibinongensis NBRC 16605.</title>
        <authorList>
            <person name="Hosoyama A."/>
            <person name="Uohara A."/>
            <person name="Ohji S."/>
            <person name="Ichikawa N."/>
        </authorList>
    </citation>
    <scope>NUCLEOTIDE SEQUENCE [LARGE SCALE GENOMIC DNA]</scope>
    <source>
        <strain evidence="14 16">NBRC 16605</strain>
    </source>
</reference>
<dbReference type="GO" id="GO:0009245">
    <property type="term" value="P:lipid A biosynthetic process"/>
    <property type="evidence" value="ECO:0007669"/>
    <property type="project" value="TreeGrafter"/>
</dbReference>
<evidence type="ECO:0000256" key="6">
    <source>
        <dbReference type="ARBA" id="ARBA00031445"/>
    </source>
</evidence>
<feature type="active site" description="Proton acceptor" evidence="8">
    <location>
        <position position="216"/>
    </location>
</feature>
<evidence type="ECO:0000313" key="13">
    <source>
        <dbReference type="EMBL" id="GAN61226.1"/>
    </source>
</evidence>
<comment type="function">
    <text evidence="1 10">Involved in lipopolysaccharide (LPS) biosynthesis. Catalyzes the transfer of 3-deoxy-D-manno-octulosonate (Kdo) residue(s) from CMP-Kdo to lipid IV(A), the tetraacyldisaccharide-1,4'-bisphosphate precursor of lipid A.</text>
</comment>
<dbReference type="GO" id="GO:0009244">
    <property type="term" value="P:lipopolysaccharide core region biosynthetic process"/>
    <property type="evidence" value="ECO:0007669"/>
    <property type="project" value="UniProtKB-UniRule"/>
</dbReference>
<evidence type="ECO:0000256" key="1">
    <source>
        <dbReference type="ARBA" id="ARBA00003394"/>
    </source>
</evidence>
<gene>
    <name evidence="13" type="ORF">Abci_018_096</name>
    <name evidence="14" type="ORF">ACI01nite_04820</name>
</gene>
<name>A0A0D6N6T8_9PROT</name>
<dbReference type="Proteomes" id="UP000032671">
    <property type="component" value="Unassembled WGS sequence"/>
</dbReference>
<protein>
    <recommendedName>
        <fullName evidence="4 10">3-deoxy-D-manno-octulosonic acid transferase</fullName>
        <shortName evidence="10">Kdo transferase</shortName>
        <ecNumber evidence="3 10">2.4.99.12</ecNumber>
    </recommendedName>
    <alternativeName>
        <fullName evidence="6 10">Lipid IV(A) 3-deoxy-D-manno-octulosonic acid transferase</fullName>
    </alternativeName>
</protein>
<dbReference type="EMBL" id="BAMV01000018">
    <property type="protein sequence ID" value="GAN61226.1"/>
    <property type="molecule type" value="Genomic_DNA"/>
</dbReference>
<evidence type="ECO:0000313" key="15">
    <source>
        <dbReference type="Proteomes" id="UP000032671"/>
    </source>
</evidence>
<evidence type="ECO:0000256" key="5">
    <source>
        <dbReference type="ARBA" id="ARBA00022679"/>
    </source>
</evidence>
<dbReference type="Proteomes" id="UP000321891">
    <property type="component" value="Unassembled WGS sequence"/>
</dbReference>
<evidence type="ECO:0000256" key="4">
    <source>
        <dbReference type="ARBA" id="ARBA00019077"/>
    </source>
</evidence>
<sequence>MIADIIAPWGIGTIAGSSNTRGKNKGGAAAFRQMCKALLAGEQVVITPDGPRGPRRMAQPGMAALAAAVRKPVVPVGAYYSGLQLNSWDKMVIPLPFGKGRFVCGNPIEIRKNNPDSTVLLAETLTQQMREATDGPDTTTDAYHVFQWAMPSQSIAPSKIWACVATLIAPSLPFLLRSRQRQGKELPDRVREKMGFASRTRPRGKLVWFHAASVGEVLSILPLITAWLEKDAGSTALVTTGSVTGARIVAQYQANHAENTRLIHQFVPLDVPRWGKRFLEYWSPHAAVFTESELWPNLIGQCRAHQIPVALVNGRMSASSFKAWQKAPRVAKRLMASFSWIAPRSEADAGHFKALGCNSLEPTGDIKAYAQPLPVNEQSLKALQRHIGQRPVFLAASTHSGEDETIVQAAALARKRVPDLLTLIVPRHPERGADISALASGAPRRSLNEWPQGSDTLWICDTLGELGLFYTLATCTFIGNSLPSAQNGGGGHNPFEPIKLGCAASTGPCTHNFSEIFKQLETVVPVLTTKKDIAEWVVSQVAEPGRSAEQVKRAQDIIQQHANQLDSLAKKIMMLGTA</sequence>
<dbReference type="InterPro" id="IPR038107">
    <property type="entry name" value="Glycos_transf_N_sf"/>
</dbReference>
<evidence type="ECO:0000256" key="9">
    <source>
        <dbReference type="PIRSR" id="PIRSR639901-2"/>
    </source>
</evidence>
<dbReference type="PANTHER" id="PTHR42755">
    <property type="entry name" value="3-DEOXY-MANNO-OCTULOSONATE CYTIDYLYLTRANSFERASE"/>
    <property type="match status" value="1"/>
</dbReference>